<feature type="binding site" evidence="9 12">
    <location>
        <begin position="225"/>
        <end position="226"/>
    </location>
    <ligand>
        <name>FMN</name>
        <dbReference type="ChEBI" id="CHEBI:58210"/>
    </ligand>
</feature>
<evidence type="ECO:0000256" key="11">
    <source>
        <dbReference type="PIRSR" id="PIRSR006621-1"/>
    </source>
</evidence>
<dbReference type="CDD" id="cd02801">
    <property type="entry name" value="DUS_like_FMN"/>
    <property type="match status" value="1"/>
</dbReference>
<accession>A0A9D1Q7E7</accession>
<dbReference type="PANTHER" id="PTHR42907:SF1">
    <property type="entry name" value="FMN-LINKED OXIDOREDUCTASES SUPERFAMILY PROTEIN"/>
    <property type="match status" value="1"/>
</dbReference>
<comment type="similarity">
    <text evidence="9">Belongs to the Dus family. DusA subfamily.</text>
</comment>
<feature type="domain" description="DUS-like FMN-binding" evidence="13">
    <location>
        <begin position="8"/>
        <end position="308"/>
    </location>
</feature>
<evidence type="ECO:0000256" key="7">
    <source>
        <dbReference type="ARBA" id="ARBA00022884"/>
    </source>
</evidence>
<feature type="binding site" evidence="9 12">
    <location>
        <position position="62"/>
    </location>
    <ligand>
        <name>FMN</name>
        <dbReference type="ChEBI" id="CHEBI:58210"/>
    </ligand>
</feature>
<comment type="catalytic activity">
    <reaction evidence="9">
        <text>5,6-dihydrouridine(20a) in tRNA + NADP(+) = uridine(20a) in tRNA + NADPH + H(+)</text>
        <dbReference type="Rhea" id="RHEA:53344"/>
        <dbReference type="Rhea" id="RHEA-COMP:13535"/>
        <dbReference type="Rhea" id="RHEA-COMP:13536"/>
        <dbReference type="ChEBI" id="CHEBI:15378"/>
        <dbReference type="ChEBI" id="CHEBI:57783"/>
        <dbReference type="ChEBI" id="CHEBI:58349"/>
        <dbReference type="ChEBI" id="CHEBI:65315"/>
        <dbReference type="ChEBI" id="CHEBI:74443"/>
    </reaction>
</comment>
<feature type="binding site" evidence="9 12">
    <location>
        <position position="131"/>
    </location>
    <ligand>
        <name>FMN</name>
        <dbReference type="ChEBI" id="CHEBI:58210"/>
    </ligand>
</feature>
<comment type="catalytic activity">
    <reaction evidence="9">
        <text>5,6-dihydrouridine(20) in tRNA + NAD(+) = uridine(20) in tRNA + NADH + H(+)</text>
        <dbReference type="Rhea" id="RHEA:53340"/>
        <dbReference type="Rhea" id="RHEA-COMP:13533"/>
        <dbReference type="Rhea" id="RHEA-COMP:13534"/>
        <dbReference type="ChEBI" id="CHEBI:15378"/>
        <dbReference type="ChEBI" id="CHEBI:57540"/>
        <dbReference type="ChEBI" id="CHEBI:57945"/>
        <dbReference type="ChEBI" id="CHEBI:65315"/>
        <dbReference type="ChEBI" id="CHEBI:74443"/>
        <dbReference type="EC" id="1.3.1.91"/>
    </reaction>
</comment>
<evidence type="ECO:0000256" key="2">
    <source>
        <dbReference type="ARBA" id="ARBA00022555"/>
    </source>
</evidence>
<evidence type="ECO:0000256" key="5">
    <source>
        <dbReference type="ARBA" id="ARBA00022694"/>
    </source>
</evidence>
<dbReference type="NCBIfam" id="TIGR00742">
    <property type="entry name" value="yjbN"/>
    <property type="match status" value="1"/>
</dbReference>
<reference evidence="14" key="1">
    <citation type="journal article" date="2021" name="PeerJ">
        <title>Extensive microbial diversity within the chicken gut microbiome revealed by metagenomics and culture.</title>
        <authorList>
            <person name="Gilroy R."/>
            <person name="Ravi A."/>
            <person name="Getino M."/>
            <person name="Pursley I."/>
            <person name="Horton D.L."/>
            <person name="Alikhan N.F."/>
            <person name="Baker D."/>
            <person name="Gharbi K."/>
            <person name="Hall N."/>
            <person name="Watson M."/>
            <person name="Adriaenssens E.M."/>
            <person name="Foster-Nyarko E."/>
            <person name="Jarju S."/>
            <person name="Secka A."/>
            <person name="Antonio M."/>
            <person name="Oren A."/>
            <person name="Chaudhuri R.R."/>
            <person name="La Ragione R."/>
            <person name="Hildebrand F."/>
            <person name="Pallen M.J."/>
        </authorList>
    </citation>
    <scope>NUCLEOTIDE SEQUENCE</scope>
    <source>
        <strain evidence="14">CHK160-9182</strain>
    </source>
</reference>
<dbReference type="SUPFAM" id="SSF51395">
    <property type="entry name" value="FMN-linked oxidoreductases"/>
    <property type="match status" value="1"/>
</dbReference>
<dbReference type="GO" id="GO:0050660">
    <property type="term" value="F:flavin adenine dinucleotide binding"/>
    <property type="evidence" value="ECO:0007669"/>
    <property type="project" value="InterPro"/>
</dbReference>
<sequence length="321" mass="36639">MKVHKFSVAPMLDWTDRHCRYFYRVMSEQALLYSEMVTTGAILYGDQDRHLYFEEQGPVALQLGGSDPIDLAKAAKIGESYGYSEINLNCGCPSDRVQKGQFGACLMEEPALVADCYQAMSEATTLPVTIKTRIGIDHEESYEFLAKFIDAVSERGCDHFILHARKAWLSGLSPKENREIPPLNYDRVFEIKQNYPHLSIALNGGVQTVAESAALLDKVDSVMLGRSIYHHPYQMSDVDIMLYGREQEKLSRFEVIMAMESYITKHINQGGRLNHVARHMLGLFHEVPKSRLWRRYLSENMHKEGADFQVLLTAYQKMMAE</sequence>
<feature type="binding site" evidence="9">
    <location>
        <begin position="10"/>
        <end position="12"/>
    </location>
    <ligand>
        <name>FMN</name>
        <dbReference type="ChEBI" id="CHEBI:58210"/>
    </ligand>
</feature>
<comment type="catalytic activity">
    <reaction evidence="9">
        <text>5,6-dihydrouridine(20) in tRNA + NADP(+) = uridine(20) in tRNA + NADPH + H(+)</text>
        <dbReference type="Rhea" id="RHEA:53336"/>
        <dbReference type="Rhea" id="RHEA-COMP:13533"/>
        <dbReference type="Rhea" id="RHEA-COMP:13534"/>
        <dbReference type="ChEBI" id="CHEBI:15378"/>
        <dbReference type="ChEBI" id="CHEBI:57783"/>
        <dbReference type="ChEBI" id="CHEBI:58349"/>
        <dbReference type="ChEBI" id="CHEBI:65315"/>
        <dbReference type="ChEBI" id="CHEBI:74443"/>
        <dbReference type="EC" id="1.3.1.91"/>
    </reaction>
</comment>
<dbReference type="GO" id="GO:0010181">
    <property type="term" value="F:FMN binding"/>
    <property type="evidence" value="ECO:0007669"/>
    <property type="project" value="UniProtKB-UniRule"/>
</dbReference>
<comment type="catalytic activity">
    <reaction evidence="9">
        <text>5,6-dihydrouridine(20a) in tRNA + NAD(+) = uridine(20a) in tRNA + NADH + H(+)</text>
        <dbReference type="Rhea" id="RHEA:53348"/>
        <dbReference type="Rhea" id="RHEA-COMP:13535"/>
        <dbReference type="Rhea" id="RHEA-COMP:13536"/>
        <dbReference type="ChEBI" id="CHEBI:15378"/>
        <dbReference type="ChEBI" id="CHEBI:57540"/>
        <dbReference type="ChEBI" id="CHEBI:57945"/>
        <dbReference type="ChEBI" id="CHEBI:65315"/>
        <dbReference type="ChEBI" id="CHEBI:74443"/>
    </reaction>
</comment>
<proteinExistence type="inferred from homology"/>
<keyword evidence="2 9" id="KW-0820">tRNA-binding</keyword>
<evidence type="ECO:0000256" key="12">
    <source>
        <dbReference type="PIRSR" id="PIRSR006621-2"/>
    </source>
</evidence>
<name>A0A9D1Q7E7_9GAMM</name>
<dbReference type="NCBIfam" id="NF008774">
    <property type="entry name" value="PRK11815.1"/>
    <property type="match status" value="1"/>
</dbReference>
<evidence type="ECO:0000256" key="8">
    <source>
        <dbReference type="ARBA" id="ARBA00023002"/>
    </source>
</evidence>
<keyword evidence="6 9" id="KW-0521">NADP</keyword>
<evidence type="ECO:0000256" key="4">
    <source>
        <dbReference type="ARBA" id="ARBA00022643"/>
    </source>
</evidence>
<comment type="caution">
    <text evidence="14">The sequence shown here is derived from an EMBL/GenBank/DDBJ whole genome shotgun (WGS) entry which is preliminary data.</text>
</comment>
<keyword evidence="5 9" id="KW-0819">tRNA processing</keyword>
<dbReference type="Pfam" id="PF01207">
    <property type="entry name" value="Dus"/>
    <property type="match status" value="1"/>
</dbReference>
<dbReference type="GO" id="GO:0000049">
    <property type="term" value="F:tRNA binding"/>
    <property type="evidence" value="ECO:0007669"/>
    <property type="project" value="UniProtKB-UniRule"/>
</dbReference>
<keyword evidence="4 9" id="KW-0288">FMN</keyword>
<evidence type="ECO:0000259" key="13">
    <source>
        <dbReference type="Pfam" id="PF01207"/>
    </source>
</evidence>
<feature type="site" description="Interacts with tRNA" evidence="9">
    <location>
        <position position="178"/>
    </location>
</feature>
<dbReference type="InterPro" id="IPR018517">
    <property type="entry name" value="tRNA_hU_synthase_CS"/>
</dbReference>
<feature type="active site" description="Proton donor" evidence="9 11">
    <location>
        <position position="92"/>
    </location>
</feature>
<dbReference type="EMBL" id="DXHP01000145">
    <property type="protein sequence ID" value="HIW06975.1"/>
    <property type="molecule type" value="Genomic_DNA"/>
</dbReference>
<reference evidence="14" key="2">
    <citation type="submission" date="2021-04" db="EMBL/GenBank/DDBJ databases">
        <authorList>
            <person name="Gilroy R."/>
        </authorList>
    </citation>
    <scope>NUCLEOTIDE SEQUENCE</scope>
    <source>
        <strain evidence="14">CHK160-9182</strain>
    </source>
</reference>
<evidence type="ECO:0000256" key="6">
    <source>
        <dbReference type="ARBA" id="ARBA00022857"/>
    </source>
</evidence>
<keyword evidence="12" id="KW-0547">Nucleotide-binding</keyword>
<dbReference type="Gene3D" id="1.20.120.1460">
    <property type="match status" value="1"/>
</dbReference>
<protein>
    <recommendedName>
        <fullName evidence="9">tRNA-dihydrouridine(20/20a) synthase</fullName>
        <ecNumber evidence="9">1.3.1.91</ecNumber>
    </recommendedName>
    <alternativeName>
        <fullName evidence="9">U20-specific dihydrouridine synthase</fullName>
        <shortName evidence="9">U20-specific Dus</shortName>
    </alternativeName>
    <alternativeName>
        <fullName evidence="9">tRNA-dihydrouridine synthase A</fullName>
    </alternativeName>
</protein>
<keyword evidence="3 9" id="KW-0285">Flavoprotein</keyword>
<dbReference type="PROSITE" id="PS01136">
    <property type="entry name" value="UPF0034"/>
    <property type="match status" value="1"/>
</dbReference>
<dbReference type="GO" id="GO:0102264">
    <property type="term" value="F:tRNA-dihydrouridine20 synthase activity"/>
    <property type="evidence" value="ECO:0007669"/>
    <property type="project" value="UniProtKB-EC"/>
</dbReference>
<dbReference type="InterPro" id="IPR013785">
    <property type="entry name" value="Aldolase_TIM"/>
</dbReference>
<comment type="function">
    <text evidence="9">Catalyzes the synthesis of 5,6-dihydrouridine (D), a modified base found in the D-loop of most tRNAs, via the reduction of the C5-C6 double bond in target uridines. Specifically modifies U20 and U20a in tRNAs.</text>
</comment>
<comment type="similarity">
    <text evidence="10">Belongs to the dus family.</text>
</comment>
<organism evidence="14 15">
    <name type="scientific">Candidatus Ignatzschineria merdigallinarum</name>
    <dbReference type="NCBI Taxonomy" id="2838621"/>
    <lineage>
        <taxon>Bacteria</taxon>
        <taxon>Pseudomonadati</taxon>
        <taxon>Pseudomonadota</taxon>
        <taxon>Gammaproteobacteria</taxon>
        <taxon>Cardiobacteriales</taxon>
        <taxon>Ignatzschineriaceae</taxon>
        <taxon>Ignatzschineria</taxon>
    </lineage>
</organism>
<gene>
    <name evidence="9 14" type="primary">dusA</name>
    <name evidence="14" type="ORF">H9889_06580</name>
</gene>
<dbReference type="PANTHER" id="PTHR42907">
    <property type="entry name" value="FMN-LINKED OXIDOREDUCTASES SUPERFAMILY PROTEIN"/>
    <property type="match status" value="1"/>
</dbReference>
<dbReference type="Proteomes" id="UP000823934">
    <property type="component" value="Unassembled WGS sequence"/>
</dbReference>
<evidence type="ECO:0000313" key="14">
    <source>
        <dbReference type="EMBL" id="HIW06975.1"/>
    </source>
</evidence>
<evidence type="ECO:0000256" key="10">
    <source>
        <dbReference type="PIRNR" id="PIRNR006621"/>
    </source>
</evidence>
<evidence type="ECO:0000313" key="15">
    <source>
        <dbReference type="Proteomes" id="UP000823934"/>
    </source>
</evidence>
<feature type="site" description="Interacts with tRNA" evidence="9">
    <location>
        <position position="89"/>
    </location>
</feature>
<dbReference type="InterPro" id="IPR004653">
    <property type="entry name" value="DusA"/>
</dbReference>
<keyword evidence="7 9" id="KW-0694">RNA-binding</keyword>
<evidence type="ECO:0000256" key="9">
    <source>
        <dbReference type="HAMAP-Rule" id="MF_02041"/>
    </source>
</evidence>
<evidence type="ECO:0000256" key="3">
    <source>
        <dbReference type="ARBA" id="ARBA00022630"/>
    </source>
</evidence>
<dbReference type="HAMAP" id="MF_02041">
    <property type="entry name" value="DusA_subfam"/>
    <property type="match status" value="1"/>
</dbReference>
<keyword evidence="8 9" id="KW-0560">Oxidoreductase</keyword>
<feature type="binding site" evidence="9 12">
    <location>
        <begin position="203"/>
        <end position="205"/>
    </location>
    <ligand>
        <name>FMN</name>
        <dbReference type="ChEBI" id="CHEBI:58210"/>
    </ligand>
</feature>
<evidence type="ECO:0000256" key="1">
    <source>
        <dbReference type="ARBA" id="ARBA00001917"/>
    </source>
</evidence>
<feature type="site" description="Interacts with tRNA; defines subfamily-specific binding signature" evidence="9">
    <location>
        <position position="175"/>
    </location>
</feature>
<dbReference type="InterPro" id="IPR001269">
    <property type="entry name" value="DUS_fam"/>
</dbReference>
<dbReference type="EC" id="1.3.1.91" evidence="9"/>
<comment type="cofactor">
    <cofactor evidence="1 9 10 12">
        <name>FMN</name>
        <dbReference type="ChEBI" id="CHEBI:58210"/>
    </cofactor>
</comment>
<dbReference type="Gene3D" id="3.20.20.70">
    <property type="entry name" value="Aldolase class I"/>
    <property type="match status" value="1"/>
</dbReference>
<dbReference type="InterPro" id="IPR035587">
    <property type="entry name" value="DUS-like_FMN-bd"/>
</dbReference>
<dbReference type="AlphaFoldDB" id="A0A9D1Q7E7"/>
<feature type="binding site" evidence="9 12">
    <location>
        <position position="163"/>
    </location>
    <ligand>
        <name>FMN</name>
        <dbReference type="ChEBI" id="CHEBI:58210"/>
    </ligand>
</feature>
<dbReference type="PIRSF" id="PIRSF006621">
    <property type="entry name" value="Dus"/>
    <property type="match status" value="1"/>
</dbReference>
<feature type="site" description="Interacts with tRNA; defines subfamily-specific binding signature" evidence="9">
    <location>
        <position position="294"/>
    </location>
</feature>
<feature type="site" description="Interacts with tRNA; defines subfamily-specific binding signature" evidence="9">
    <location>
        <position position="291"/>
    </location>
</feature>